<keyword evidence="1 2" id="KW-0597">Phosphoprotein</keyword>
<dbReference type="RefSeq" id="WP_264945275.1">
    <property type="nucleotide sequence ID" value="NZ_JAPDRA010000007.1"/>
</dbReference>
<organism evidence="4 5">
    <name type="scientific">Sphingomonas canadensis</name>
    <dbReference type="NCBI Taxonomy" id="1219257"/>
    <lineage>
        <taxon>Bacteria</taxon>
        <taxon>Pseudomonadati</taxon>
        <taxon>Pseudomonadota</taxon>
        <taxon>Alphaproteobacteria</taxon>
        <taxon>Sphingomonadales</taxon>
        <taxon>Sphingomonadaceae</taxon>
        <taxon>Sphingomonas</taxon>
    </lineage>
</organism>
<accession>A0ABW3HBB1</accession>
<feature type="modified residue" description="4-aspartylphosphate" evidence="2">
    <location>
        <position position="62"/>
    </location>
</feature>
<evidence type="ECO:0000259" key="3">
    <source>
        <dbReference type="PROSITE" id="PS50110"/>
    </source>
</evidence>
<evidence type="ECO:0000313" key="5">
    <source>
        <dbReference type="Proteomes" id="UP001596977"/>
    </source>
</evidence>
<evidence type="ECO:0000256" key="2">
    <source>
        <dbReference type="PROSITE-ProRule" id="PRU00169"/>
    </source>
</evidence>
<proteinExistence type="predicted"/>
<name>A0ABW3HBB1_9SPHN</name>
<evidence type="ECO:0000256" key="1">
    <source>
        <dbReference type="ARBA" id="ARBA00022553"/>
    </source>
</evidence>
<reference evidence="5" key="1">
    <citation type="journal article" date="2019" name="Int. J. Syst. Evol. Microbiol.">
        <title>The Global Catalogue of Microorganisms (GCM) 10K type strain sequencing project: providing services to taxonomists for standard genome sequencing and annotation.</title>
        <authorList>
            <consortium name="The Broad Institute Genomics Platform"/>
            <consortium name="The Broad Institute Genome Sequencing Center for Infectious Disease"/>
            <person name="Wu L."/>
            <person name="Ma J."/>
        </authorList>
    </citation>
    <scope>NUCLEOTIDE SEQUENCE [LARGE SCALE GENOMIC DNA]</scope>
    <source>
        <strain evidence="5">CCUG 62982</strain>
    </source>
</reference>
<dbReference type="InterPro" id="IPR050595">
    <property type="entry name" value="Bact_response_regulator"/>
</dbReference>
<dbReference type="SUPFAM" id="SSF52172">
    <property type="entry name" value="CheY-like"/>
    <property type="match status" value="1"/>
</dbReference>
<dbReference type="InterPro" id="IPR011006">
    <property type="entry name" value="CheY-like_superfamily"/>
</dbReference>
<dbReference type="InterPro" id="IPR001789">
    <property type="entry name" value="Sig_transdc_resp-reg_receiver"/>
</dbReference>
<dbReference type="PROSITE" id="PS50110">
    <property type="entry name" value="RESPONSE_REGULATORY"/>
    <property type="match status" value="1"/>
</dbReference>
<evidence type="ECO:0000313" key="4">
    <source>
        <dbReference type="EMBL" id="MFD0947463.1"/>
    </source>
</evidence>
<dbReference type="PANTHER" id="PTHR44591:SF25">
    <property type="entry name" value="CHEMOTAXIS TWO-COMPONENT RESPONSE REGULATOR"/>
    <property type="match status" value="1"/>
</dbReference>
<dbReference type="Gene3D" id="3.40.50.2300">
    <property type="match status" value="1"/>
</dbReference>
<dbReference type="Pfam" id="PF00072">
    <property type="entry name" value="Response_reg"/>
    <property type="match status" value="1"/>
</dbReference>
<dbReference type="Proteomes" id="UP001596977">
    <property type="component" value="Unassembled WGS sequence"/>
</dbReference>
<keyword evidence="5" id="KW-1185">Reference proteome</keyword>
<sequence>MDRRGTSDTQLPCVLLVDDDPAVRRAITLLLKTSGYAVHGYDRAADLLGDPRARAAQCLITDYAMPAIDGVTLLRTLRAQGWTAPAILITGLYKSAIEQMAREAGFSAMLEKPLTDERLLDLLAACLNDRARPAA</sequence>
<dbReference type="PANTHER" id="PTHR44591">
    <property type="entry name" value="STRESS RESPONSE REGULATOR PROTEIN 1"/>
    <property type="match status" value="1"/>
</dbReference>
<feature type="domain" description="Response regulatory" evidence="3">
    <location>
        <begin position="13"/>
        <end position="127"/>
    </location>
</feature>
<dbReference type="SMART" id="SM00448">
    <property type="entry name" value="REC"/>
    <property type="match status" value="1"/>
</dbReference>
<comment type="caution">
    <text evidence="4">The sequence shown here is derived from an EMBL/GenBank/DDBJ whole genome shotgun (WGS) entry which is preliminary data.</text>
</comment>
<dbReference type="EMBL" id="JBHTJG010000007">
    <property type="protein sequence ID" value="MFD0947463.1"/>
    <property type="molecule type" value="Genomic_DNA"/>
</dbReference>
<protein>
    <submittedName>
        <fullName evidence="4">Response regulator transcription factor</fullName>
    </submittedName>
</protein>
<gene>
    <name evidence="4" type="ORF">ACFQ1E_14020</name>
</gene>